<evidence type="ECO:0000313" key="5">
    <source>
        <dbReference type="Ensembl" id="ENSACAP00000026417.1"/>
    </source>
</evidence>
<dbReference type="InterPro" id="IPR035940">
    <property type="entry name" value="CAP_sf"/>
</dbReference>
<accession>A0A803STX7</accession>
<evidence type="ECO:0000259" key="4">
    <source>
        <dbReference type="SMART" id="SM00198"/>
    </source>
</evidence>
<reference evidence="5 6" key="1">
    <citation type="submission" date="2009-12" db="EMBL/GenBank/DDBJ databases">
        <title>The Genome Sequence of Anolis carolinensis (Green Anole Lizard).</title>
        <authorList>
            <consortium name="The Genome Sequencing Platform"/>
            <person name="Di Palma F."/>
            <person name="Alfoldi J."/>
            <person name="Heiman D."/>
            <person name="Young S."/>
            <person name="Grabherr M."/>
            <person name="Johnson J."/>
            <person name="Lander E.S."/>
            <person name="Lindblad-Toh K."/>
        </authorList>
    </citation>
    <scope>NUCLEOTIDE SEQUENCE [LARGE SCALE GENOMIC DNA]</scope>
    <source>
        <strain evidence="5 6">JBL SC #1</strain>
    </source>
</reference>
<evidence type="ECO:0000256" key="2">
    <source>
        <dbReference type="ARBA" id="ARBA00023157"/>
    </source>
</evidence>
<feature type="domain" description="SCP" evidence="4">
    <location>
        <begin position="31"/>
        <end position="173"/>
    </location>
</feature>
<proteinExistence type="inferred from homology"/>
<keyword evidence="2" id="KW-1015">Disulfide bond</keyword>
<comment type="similarity">
    <text evidence="1">Belongs to the CRISP family.</text>
</comment>
<dbReference type="Gene3D" id="3.40.33.10">
    <property type="entry name" value="CAP"/>
    <property type="match status" value="1"/>
</dbReference>
<dbReference type="InParanoid" id="A0A803STX7"/>
<feature type="signal peptide" evidence="3">
    <location>
        <begin position="1"/>
        <end position="19"/>
    </location>
</feature>
<dbReference type="GeneTree" id="ENSGT00940000162362"/>
<dbReference type="PRINTS" id="PR00837">
    <property type="entry name" value="V5TPXLIKE"/>
</dbReference>
<evidence type="ECO:0000313" key="6">
    <source>
        <dbReference type="Proteomes" id="UP000001646"/>
    </source>
</evidence>
<name>A0A803STX7_ANOCA</name>
<keyword evidence="6" id="KW-1185">Reference proteome</keyword>
<reference evidence="5" key="2">
    <citation type="submission" date="2025-08" db="UniProtKB">
        <authorList>
            <consortium name="Ensembl"/>
        </authorList>
    </citation>
    <scope>IDENTIFICATION</scope>
</reference>
<reference evidence="5" key="3">
    <citation type="submission" date="2025-09" db="UniProtKB">
        <authorList>
            <consortium name="Ensembl"/>
        </authorList>
    </citation>
    <scope>IDENTIFICATION</scope>
</reference>
<dbReference type="SMART" id="SM00198">
    <property type="entry name" value="SCP"/>
    <property type="match status" value="1"/>
</dbReference>
<dbReference type="InterPro" id="IPR014044">
    <property type="entry name" value="CAP_dom"/>
</dbReference>
<dbReference type="InterPro" id="IPR001283">
    <property type="entry name" value="CRISP-related"/>
</dbReference>
<gene>
    <name evidence="5" type="primary">LOC100564498</name>
</gene>
<dbReference type="SUPFAM" id="SSF55797">
    <property type="entry name" value="PR-1-like"/>
    <property type="match status" value="1"/>
</dbReference>
<dbReference type="Bgee" id="ENSACAG00000012389">
    <property type="expression patterns" value="Expressed in adrenal gland and 2 other cell types or tissues"/>
</dbReference>
<dbReference type="PANTHER" id="PTHR10334">
    <property type="entry name" value="CYSTEINE-RICH SECRETORY PROTEIN-RELATED"/>
    <property type="match status" value="1"/>
</dbReference>
<evidence type="ECO:0000256" key="1">
    <source>
        <dbReference type="ARBA" id="ARBA00009923"/>
    </source>
</evidence>
<keyword evidence="3" id="KW-0732">Signal</keyword>
<sequence>MFLLLLLLPLSAILQQSLGEYPGIATDLPEKIQKEIVDKFNAIRRGVQPSASNMVKMKWSDKAADNAKIWARKCIARAAPQEERFVDGVLCGDNRVRSTYSTSWLEVIDLWNQKSSNFKYGVGAIDPRRDIYGYTQMIWHNSYLIGCTVAFCPAEEYKFLYVCRFCPAGNSIEEIATPYKEGPPCGDCLDNCEDGLCSKLLLLQWAWVNTDTVLFICSVKDRESKQLTMVLLTFSYYSVAWSHPVVLLPL</sequence>
<dbReference type="AlphaFoldDB" id="A0A803STX7"/>
<organism evidence="5 6">
    <name type="scientific">Anolis carolinensis</name>
    <name type="common">Green anole</name>
    <name type="synonym">American chameleon</name>
    <dbReference type="NCBI Taxonomy" id="28377"/>
    <lineage>
        <taxon>Eukaryota</taxon>
        <taxon>Metazoa</taxon>
        <taxon>Chordata</taxon>
        <taxon>Craniata</taxon>
        <taxon>Vertebrata</taxon>
        <taxon>Euteleostomi</taxon>
        <taxon>Lepidosauria</taxon>
        <taxon>Squamata</taxon>
        <taxon>Bifurcata</taxon>
        <taxon>Unidentata</taxon>
        <taxon>Episquamata</taxon>
        <taxon>Toxicofera</taxon>
        <taxon>Iguania</taxon>
        <taxon>Dactyloidae</taxon>
        <taxon>Anolis</taxon>
    </lineage>
</organism>
<dbReference type="Ensembl" id="ENSACAT00000037421.1">
    <property type="protein sequence ID" value="ENSACAP00000026417.1"/>
    <property type="gene ID" value="ENSACAG00000012389.4"/>
</dbReference>
<dbReference type="Pfam" id="PF00188">
    <property type="entry name" value="CAP"/>
    <property type="match status" value="1"/>
</dbReference>
<dbReference type="FunFam" id="3.40.33.10:FF:000005">
    <property type="entry name" value="Cysteine-rich secretory protein 2"/>
    <property type="match status" value="1"/>
</dbReference>
<feature type="chain" id="PRO_5032305618" description="SCP domain-containing protein" evidence="3">
    <location>
        <begin position="20"/>
        <end position="250"/>
    </location>
</feature>
<protein>
    <recommendedName>
        <fullName evidence="4">SCP domain-containing protein</fullName>
    </recommendedName>
</protein>
<evidence type="ECO:0000256" key="3">
    <source>
        <dbReference type="SAM" id="SignalP"/>
    </source>
</evidence>
<dbReference type="Proteomes" id="UP000001646">
    <property type="component" value="Chromosome 1"/>
</dbReference>